<organism evidence="1 3">
    <name type="scientific">Paraburkholderia atlantica</name>
    <dbReference type="NCBI Taxonomy" id="2654982"/>
    <lineage>
        <taxon>Bacteria</taxon>
        <taxon>Pseudomonadati</taxon>
        <taxon>Pseudomonadota</taxon>
        <taxon>Betaproteobacteria</taxon>
        <taxon>Burkholderiales</taxon>
        <taxon>Burkholderiaceae</taxon>
        <taxon>Paraburkholderia</taxon>
    </lineage>
</organism>
<evidence type="ECO:0000313" key="1">
    <source>
        <dbReference type="EMBL" id="ADG19885.1"/>
    </source>
</evidence>
<reference evidence="2 4" key="4">
    <citation type="submission" date="2020-08" db="EMBL/GenBank/DDBJ databases">
        <title>Genomic Encyclopedia of Type Strains, Phase IV (KMG-V): Genome sequencing to study the core and pangenomes of soil and plant-associated prokaryotes.</title>
        <authorList>
            <person name="Whitman W."/>
        </authorList>
    </citation>
    <scope>NUCLEOTIDE SEQUENCE [LARGE SCALE GENOMIC DNA]</scope>
    <source>
        <strain evidence="2 4">JPY158</strain>
    </source>
</reference>
<dbReference type="EMBL" id="CP002015">
    <property type="protein sequence ID" value="ADG19885.1"/>
    <property type="molecule type" value="Genomic_DNA"/>
</dbReference>
<proteinExistence type="predicted"/>
<dbReference type="eggNOG" id="ENOG50316RB">
    <property type="taxonomic scope" value="Bacteria"/>
</dbReference>
<dbReference type="HOGENOM" id="CLU_196559_0_0_4"/>
<dbReference type="STRING" id="640511.BC1002_6015"/>
<dbReference type="Proteomes" id="UP000592780">
    <property type="component" value="Unassembled WGS sequence"/>
</dbReference>
<reference evidence="1 3" key="3">
    <citation type="journal article" date="2012" name="J. Bacteriol.">
        <title>Genome Sequences of Burkholderia sp. Strains CCGE1002 and H160, Isolated from Legume Nodules in Mexico and Brazil.</title>
        <authorList>
            <person name="Ormeno-Orrillo E."/>
            <person name="Rogel M.A."/>
            <person name="Chueire L.M."/>
            <person name="Tiedje J.M."/>
            <person name="Martinez-Romero E."/>
            <person name="Hungria M."/>
        </authorList>
    </citation>
    <scope>NUCLEOTIDE SEQUENCE [LARGE SCALE GENOMIC DNA]</scope>
    <source>
        <strain evidence="1 3">CCGE1002</strain>
    </source>
</reference>
<dbReference type="GeneID" id="301097132"/>
<dbReference type="RefSeq" id="WP_013093673.1">
    <property type="nucleotide sequence ID" value="NC_014119.1"/>
</dbReference>
<evidence type="ECO:0000313" key="3">
    <source>
        <dbReference type="Proteomes" id="UP000002190"/>
    </source>
</evidence>
<reference evidence="1" key="2">
    <citation type="submission" date="2010-04" db="EMBL/GenBank/DDBJ databases">
        <title>Complete sequence of chromosome3 of Burkholderia sp. CCGE1002.</title>
        <authorList>
            <consortium name="US DOE Joint Genome Institute"/>
            <person name="Lucas S."/>
            <person name="Copeland A."/>
            <person name="Lapidus A."/>
            <person name="Cheng J.-F."/>
            <person name="Bruce D."/>
            <person name="Goodwin L."/>
            <person name="Pitluck S."/>
            <person name="Chertkov O."/>
            <person name="Detter J.C."/>
            <person name="Han C."/>
            <person name="Tapia R."/>
            <person name="Land M."/>
            <person name="Hauser L."/>
            <person name="Kyrpides N."/>
            <person name="Ovchinnikova G."/>
            <person name="Martinez-Romero E."/>
            <person name="Hernandez M.A.R."/>
            <person name="Tiedje J.M."/>
            <person name="Woyke T."/>
        </authorList>
    </citation>
    <scope>NUCLEOTIDE SEQUENCE</scope>
    <source>
        <strain evidence="1">CCGE1002</strain>
    </source>
</reference>
<protein>
    <submittedName>
        <fullName evidence="1">Uncharacterized protein</fullName>
    </submittedName>
</protein>
<dbReference type="KEGG" id="bge:BC1002_6015"/>
<dbReference type="Proteomes" id="UP000002190">
    <property type="component" value="Chromosome 3"/>
</dbReference>
<evidence type="ECO:0000313" key="4">
    <source>
        <dbReference type="Proteomes" id="UP000592780"/>
    </source>
</evidence>
<accession>D5WKY9</accession>
<name>D5WKY9_PARAM</name>
<dbReference type="EMBL" id="JACHDD010000003">
    <property type="protein sequence ID" value="MBB5423704.1"/>
    <property type="molecule type" value="Genomic_DNA"/>
</dbReference>
<dbReference type="OrthoDB" id="9112066at2"/>
<gene>
    <name evidence="1" type="ordered locus">BC1002_6015</name>
    <name evidence="2" type="ORF">HDG40_001848</name>
</gene>
<reference evidence="3" key="1">
    <citation type="submission" date="2010-04" db="EMBL/GenBank/DDBJ databases">
        <title>Complete sequence of chromosome 3 of Burkholderia sp. CCGE1002.</title>
        <authorList>
            <consortium name="US DOE Joint Genome Institute"/>
            <person name="Lucas S."/>
            <person name="Copeland A."/>
            <person name="Lapidus A."/>
            <person name="Cheng J.-F."/>
            <person name="Bruce D."/>
            <person name="Goodwin L."/>
            <person name="Pitluck S."/>
            <person name="Chertkov O."/>
            <person name="Detter J.C."/>
            <person name="Han C."/>
            <person name="Tapia R."/>
            <person name="Land M."/>
            <person name="Hauser L."/>
            <person name="Kyrpides N."/>
            <person name="Ovchinnikova G."/>
            <person name="Martinez-Romero E."/>
            <person name="Hernandez M.A.R."/>
            <person name="Tiedje J.M."/>
            <person name="Woyke T."/>
        </authorList>
    </citation>
    <scope>NUCLEOTIDE SEQUENCE [LARGE SCALE GENOMIC DNA]</scope>
    <source>
        <strain evidence="3">CCGE1002</strain>
    </source>
</reference>
<evidence type="ECO:0000313" key="2">
    <source>
        <dbReference type="EMBL" id="MBB5423704.1"/>
    </source>
</evidence>
<accession>A0A6I1PLQ9</accession>
<keyword evidence="4" id="KW-1185">Reference proteome</keyword>
<dbReference type="AlphaFoldDB" id="D5WKY9"/>
<sequence length="72" mass="8167">MHFDYQQFHIDASPLDEGGRYYARAKIYRRASASGDAVEVKYSGDLGDYPSDVDAMEAAQRWAIQWCDENSA</sequence>